<dbReference type="AlphaFoldDB" id="A0A3D8VG30"/>
<proteinExistence type="predicted"/>
<dbReference type="GO" id="GO:0003677">
    <property type="term" value="F:DNA binding"/>
    <property type="evidence" value="ECO:0007669"/>
    <property type="project" value="InterPro"/>
</dbReference>
<keyword evidence="3" id="KW-0540">Nuclease</keyword>
<dbReference type="Pfam" id="PF04471">
    <property type="entry name" value="Mrr_cat"/>
    <property type="match status" value="1"/>
</dbReference>
<dbReference type="PANTHER" id="PTHR30015:SF7">
    <property type="entry name" value="TYPE IV METHYL-DIRECTED RESTRICTION ENZYME ECOKMRR"/>
    <property type="match status" value="1"/>
</dbReference>
<dbReference type="InterPro" id="IPR011856">
    <property type="entry name" value="tRNA_endonuc-like_dom_sf"/>
</dbReference>
<evidence type="ECO:0000259" key="2">
    <source>
        <dbReference type="Pfam" id="PF04471"/>
    </source>
</evidence>
<dbReference type="PANTHER" id="PTHR30015">
    <property type="entry name" value="MRR RESTRICTION SYSTEM PROTEIN"/>
    <property type="match status" value="1"/>
</dbReference>
<keyword evidence="1" id="KW-1133">Transmembrane helix</keyword>
<evidence type="ECO:0000313" key="3">
    <source>
        <dbReference type="EMBL" id="RDY68333.1"/>
    </source>
</evidence>
<gene>
    <name evidence="3" type="ORF">DX912_06960</name>
</gene>
<feature type="transmembrane region" description="Helical" evidence="1">
    <location>
        <begin position="231"/>
        <end position="253"/>
    </location>
</feature>
<accession>A0A3D8VG30</accession>
<keyword evidence="1" id="KW-0812">Transmembrane</keyword>
<dbReference type="Gene3D" id="3.40.1350.10">
    <property type="match status" value="1"/>
</dbReference>
<dbReference type="Proteomes" id="UP000256829">
    <property type="component" value="Unassembled WGS sequence"/>
</dbReference>
<organism evidence="3 4">
    <name type="scientific">Lysobacter soli</name>
    <dbReference type="NCBI Taxonomy" id="453783"/>
    <lineage>
        <taxon>Bacteria</taxon>
        <taxon>Pseudomonadati</taxon>
        <taxon>Pseudomonadota</taxon>
        <taxon>Gammaproteobacteria</taxon>
        <taxon>Lysobacterales</taxon>
        <taxon>Lysobacteraceae</taxon>
        <taxon>Lysobacter</taxon>
    </lineage>
</organism>
<keyword evidence="3" id="KW-0255">Endonuclease</keyword>
<dbReference type="InterPro" id="IPR052906">
    <property type="entry name" value="Type_IV_Methyl-Rstrct_Enzyme"/>
</dbReference>
<dbReference type="InterPro" id="IPR007560">
    <property type="entry name" value="Restrct_endonuc_IV_Mrr"/>
</dbReference>
<sequence length="341" mass="36629">MGGGSAGGRYFGTRCHHAPECGVETRPVVWRYHPPAMESAGGGVNGLKPVSSRRSDALSRVGWDQLELLLAAYYRSEGYDVEHVGTGATGAKADGGIDLKLRRGEQFVIVQCKHWNAMKVPHNDVHQLLGLMVNHGATGAILATSGEFTKAAIEAAQKLGHVQLIDGDELRMMLGPIREPAPAFDSVRMGARDGIPAAVARRIGERLLSATEDRIRYGSGRRERRSTTRSLATVLALKLLAAVVFMAFMLLMYRVFVDSIMRTVAPATPAASTTQPAAPAVAPPVAATIDSCREIIDARSGSYIDRCAQGPVHTPSAAQTREQQHRAEEAMKVIAESTPEI</sequence>
<evidence type="ECO:0000256" key="1">
    <source>
        <dbReference type="SAM" id="Phobius"/>
    </source>
</evidence>
<dbReference type="GO" id="GO:0009307">
    <property type="term" value="P:DNA restriction-modification system"/>
    <property type="evidence" value="ECO:0007669"/>
    <property type="project" value="InterPro"/>
</dbReference>
<name>A0A3D8VG30_9GAMM</name>
<keyword evidence="3" id="KW-0378">Hydrolase</keyword>
<reference evidence="3 4" key="1">
    <citation type="submission" date="2018-08" db="EMBL/GenBank/DDBJ databases">
        <title>Lysobacter soli KCTC 22011, whole genome shotgun sequence.</title>
        <authorList>
            <person name="Zhang X."/>
            <person name="Feng G."/>
            <person name="Zhu H."/>
        </authorList>
    </citation>
    <scope>NUCLEOTIDE SEQUENCE [LARGE SCALE GENOMIC DNA]</scope>
    <source>
        <strain evidence="3 4">KCTC 22011</strain>
    </source>
</reference>
<keyword evidence="4" id="KW-1185">Reference proteome</keyword>
<evidence type="ECO:0000313" key="4">
    <source>
        <dbReference type="Proteomes" id="UP000256829"/>
    </source>
</evidence>
<protein>
    <submittedName>
        <fullName evidence="3">Restriction endonuclease</fullName>
    </submittedName>
</protein>
<dbReference type="InterPro" id="IPR011335">
    <property type="entry name" value="Restrct_endonuc-II-like"/>
</dbReference>
<feature type="domain" description="Restriction endonuclease type IV Mrr" evidence="2">
    <location>
        <begin position="59"/>
        <end position="173"/>
    </location>
</feature>
<keyword evidence="1" id="KW-0472">Membrane</keyword>
<comment type="caution">
    <text evidence="3">The sequence shown here is derived from an EMBL/GenBank/DDBJ whole genome shotgun (WGS) entry which is preliminary data.</text>
</comment>
<dbReference type="EMBL" id="QTJR01000003">
    <property type="protein sequence ID" value="RDY68333.1"/>
    <property type="molecule type" value="Genomic_DNA"/>
</dbReference>
<dbReference type="SUPFAM" id="SSF52980">
    <property type="entry name" value="Restriction endonuclease-like"/>
    <property type="match status" value="1"/>
</dbReference>
<dbReference type="GO" id="GO:0015666">
    <property type="term" value="F:restriction endodeoxyribonuclease activity"/>
    <property type="evidence" value="ECO:0007669"/>
    <property type="project" value="TreeGrafter"/>
</dbReference>